<dbReference type="EMBL" id="LGTQ01000005">
    <property type="protein sequence ID" value="KPM50071.1"/>
    <property type="molecule type" value="Genomic_DNA"/>
</dbReference>
<accession>A0A0P7BRT7</accession>
<gene>
    <name evidence="2" type="ORF">AFM12_00070</name>
</gene>
<dbReference type="STRING" id="1605367.AFM12_00070"/>
<evidence type="ECO:0000313" key="3">
    <source>
        <dbReference type="Proteomes" id="UP000050454"/>
    </source>
</evidence>
<dbReference type="AlphaFoldDB" id="A0A0P7BRT7"/>
<dbReference type="Pfam" id="PF01476">
    <property type="entry name" value="LysM"/>
    <property type="match status" value="1"/>
</dbReference>
<dbReference type="CDD" id="cd00118">
    <property type="entry name" value="LysM"/>
    <property type="match status" value="1"/>
</dbReference>
<comment type="caution">
    <text evidence="2">The sequence shown here is derived from an EMBL/GenBank/DDBJ whole genome shotgun (WGS) entry which is preliminary data.</text>
</comment>
<organism evidence="2 3">
    <name type="scientific">Jiulongibacter sediminis</name>
    <dbReference type="NCBI Taxonomy" id="1605367"/>
    <lineage>
        <taxon>Bacteria</taxon>
        <taxon>Pseudomonadati</taxon>
        <taxon>Bacteroidota</taxon>
        <taxon>Cytophagia</taxon>
        <taxon>Cytophagales</taxon>
        <taxon>Leadbetterellaceae</taxon>
        <taxon>Jiulongibacter</taxon>
    </lineage>
</organism>
<reference evidence="2 3" key="1">
    <citation type="submission" date="2015-07" db="EMBL/GenBank/DDBJ databases">
        <title>The draft genome sequence of Leadbetterella sp. JN14-9.</title>
        <authorList>
            <person name="Liu Y."/>
            <person name="Du J."/>
            <person name="Shao Z."/>
        </authorList>
    </citation>
    <scope>NUCLEOTIDE SEQUENCE [LARGE SCALE GENOMIC DNA]</scope>
    <source>
        <strain evidence="2 3">JN14-9</strain>
    </source>
</reference>
<name>A0A0P7BRT7_9BACT</name>
<dbReference type="SUPFAM" id="SSF54106">
    <property type="entry name" value="LysM domain"/>
    <property type="match status" value="1"/>
</dbReference>
<dbReference type="InterPro" id="IPR018392">
    <property type="entry name" value="LysM"/>
</dbReference>
<dbReference type="Gene3D" id="3.10.350.10">
    <property type="entry name" value="LysM domain"/>
    <property type="match status" value="1"/>
</dbReference>
<dbReference type="PATRIC" id="fig|1605367.3.peg.1334"/>
<dbReference type="Proteomes" id="UP000050454">
    <property type="component" value="Unassembled WGS sequence"/>
</dbReference>
<dbReference type="PROSITE" id="PS51782">
    <property type="entry name" value="LYSM"/>
    <property type="match status" value="1"/>
</dbReference>
<evidence type="ECO:0000313" key="2">
    <source>
        <dbReference type="EMBL" id="KPM50071.1"/>
    </source>
</evidence>
<evidence type="ECO:0000259" key="1">
    <source>
        <dbReference type="PROSITE" id="PS51782"/>
    </source>
</evidence>
<dbReference type="GO" id="GO:0008932">
    <property type="term" value="F:lytic endotransglycosylase activity"/>
    <property type="evidence" value="ECO:0007669"/>
    <property type="project" value="TreeGrafter"/>
</dbReference>
<dbReference type="PANTHER" id="PTHR33734">
    <property type="entry name" value="LYSM DOMAIN-CONTAINING GPI-ANCHORED PROTEIN 2"/>
    <property type="match status" value="1"/>
</dbReference>
<dbReference type="InterPro" id="IPR036779">
    <property type="entry name" value="LysM_dom_sf"/>
</dbReference>
<dbReference type="SMART" id="SM00257">
    <property type="entry name" value="LysM"/>
    <property type="match status" value="1"/>
</dbReference>
<proteinExistence type="predicted"/>
<dbReference type="PANTHER" id="PTHR33734:SF22">
    <property type="entry name" value="MEMBRANE-BOUND LYTIC MUREIN TRANSGLYCOSYLASE D"/>
    <property type="match status" value="1"/>
</dbReference>
<keyword evidence="3" id="KW-1185">Reference proteome</keyword>
<protein>
    <recommendedName>
        <fullName evidence="1">LysM domain-containing protein</fullName>
    </recommendedName>
</protein>
<feature type="domain" description="LysM" evidence="1">
    <location>
        <begin position="16"/>
        <end position="59"/>
    </location>
</feature>
<sequence>MKVSDGGNSQPATSAFSYTVKKGDTLFSIAKRNDISVAQLKSLNNLSSNTISVGQVLKVR</sequence>